<dbReference type="InterPro" id="IPR010378">
    <property type="entry name" value="TRAPPC13"/>
</dbReference>
<dbReference type="OrthoDB" id="10250284at2759"/>
<proteinExistence type="predicted"/>
<gene>
    <name evidence="3" type="ORF">AMS68_003794</name>
</gene>
<dbReference type="EMBL" id="CP051140">
    <property type="protein sequence ID" value="QIW98276.1"/>
    <property type="molecule type" value="Genomic_DNA"/>
</dbReference>
<organism evidence="3 4">
    <name type="scientific">Peltaster fructicola</name>
    <dbReference type="NCBI Taxonomy" id="286661"/>
    <lineage>
        <taxon>Eukaryota</taxon>
        <taxon>Fungi</taxon>
        <taxon>Dikarya</taxon>
        <taxon>Ascomycota</taxon>
        <taxon>Pezizomycotina</taxon>
        <taxon>Dothideomycetes</taxon>
        <taxon>Dothideomycetes incertae sedis</taxon>
        <taxon>Peltaster</taxon>
    </lineage>
</organism>
<reference evidence="3 4" key="1">
    <citation type="journal article" date="2016" name="Sci. Rep.">
        <title>Peltaster fructicola genome reveals evolution from an invasive phytopathogen to an ectophytic parasite.</title>
        <authorList>
            <person name="Xu C."/>
            <person name="Chen H."/>
            <person name="Gleason M.L."/>
            <person name="Xu J.R."/>
            <person name="Liu H."/>
            <person name="Zhang R."/>
            <person name="Sun G."/>
        </authorList>
    </citation>
    <scope>NUCLEOTIDE SEQUENCE [LARGE SCALE GENOMIC DNA]</scope>
    <source>
        <strain evidence="3 4">LNHT1506</strain>
    </source>
</reference>
<accession>A0A6H0XU29</accession>
<dbReference type="Pfam" id="PF23647">
    <property type="entry name" value="TRAPPC13_M"/>
    <property type="match status" value="1"/>
</dbReference>
<dbReference type="AlphaFoldDB" id="A0A6H0XU29"/>
<evidence type="ECO:0000313" key="4">
    <source>
        <dbReference type="Proteomes" id="UP000503462"/>
    </source>
</evidence>
<feature type="domain" description="Trafficking protein particle complex subunit 13 middle" evidence="2">
    <location>
        <begin position="203"/>
        <end position="312"/>
    </location>
</feature>
<sequence length="315" mass="34408">MHTVNLNPPPYSMLRSGPHSISLKVLRLSRPSLATQVPLPGTDFGNGLDVDIRASLAYPSGDITSSFPLAPALTLPNSFGLAYVGELFACTLCVNNELDDDHKSVSAIKVTAELQTPSEQQGKALELKTLSVEQDGSFDLGQERTIQFNLRHDLKEAGPHVLAVTVTYTETTHAEQGDATATGGKVRTFRKLYQFVAQHLISVRSKITERKTGQKESLRQWIVEAQLENVGENSVVLEDVSLKERDGVNATSCSDAKEDVISLKPQDIQQVMFVVKELTQHTAISKRQLGQVVVSWRGAMGEPGKLTTGWLTSKT</sequence>
<dbReference type="InterPro" id="IPR055429">
    <property type="entry name" value="TRAPPC13_M"/>
</dbReference>
<dbReference type="Pfam" id="PF06159">
    <property type="entry name" value="TRAPPC13_N"/>
    <property type="match status" value="1"/>
</dbReference>
<dbReference type="InterPro" id="IPR055427">
    <property type="entry name" value="TRAPPC13_N"/>
</dbReference>
<evidence type="ECO:0000259" key="2">
    <source>
        <dbReference type="Pfam" id="PF23647"/>
    </source>
</evidence>
<dbReference type="PANTHER" id="PTHR13134:SF3">
    <property type="entry name" value="TRAFFICKING PROTEIN PARTICLE COMPLEX SUBUNIT 13"/>
    <property type="match status" value="1"/>
</dbReference>
<name>A0A6H0XU29_9PEZI</name>
<keyword evidence="4" id="KW-1185">Reference proteome</keyword>
<dbReference type="PANTHER" id="PTHR13134">
    <property type="entry name" value="TRAFFICKING PROTEIN PARTICLE COMPLEX SUBUNIT 13"/>
    <property type="match status" value="1"/>
</dbReference>
<dbReference type="GO" id="GO:1990072">
    <property type="term" value="C:TRAPPIII protein complex"/>
    <property type="evidence" value="ECO:0007669"/>
    <property type="project" value="TreeGrafter"/>
</dbReference>
<protein>
    <recommendedName>
        <fullName evidence="5">Trafficking protein particle complex subunit 13</fullName>
    </recommendedName>
</protein>
<evidence type="ECO:0000313" key="3">
    <source>
        <dbReference type="EMBL" id="QIW98276.1"/>
    </source>
</evidence>
<evidence type="ECO:0000259" key="1">
    <source>
        <dbReference type="Pfam" id="PF06159"/>
    </source>
</evidence>
<feature type="domain" description="Trafficking protein particle complex subunit 13 N-terminal" evidence="1">
    <location>
        <begin position="19"/>
        <end position="197"/>
    </location>
</feature>
<evidence type="ECO:0008006" key="5">
    <source>
        <dbReference type="Google" id="ProtNLM"/>
    </source>
</evidence>
<dbReference type="Proteomes" id="UP000503462">
    <property type="component" value="Chromosome 2"/>
</dbReference>